<accession>A0A9P1G343</accession>
<comment type="function">
    <text evidence="3">Removes the formyl group from the N-terminal Met of newly synthesized proteins.</text>
</comment>
<reference evidence="5" key="2">
    <citation type="submission" date="2024-04" db="EMBL/GenBank/DDBJ databases">
        <authorList>
            <person name="Chen Y."/>
            <person name="Shah S."/>
            <person name="Dougan E. K."/>
            <person name="Thang M."/>
            <person name="Chan C."/>
        </authorList>
    </citation>
    <scope>NUCLEOTIDE SEQUENCE [LARGE SCALE GENOMIC DNA]</scope>
</reference>
<dbReference type="Pfam" id="PF01327">
    <property type="entry name" value="Pep_deformylase"/>
    <property type="match status" value="1"/>
</dbReference>
<dbReference type="EC" id="3.5.1.88" evidence="2 3"/>
<comment type="catalytic activity">
    <reaction evidence="3">
        <text>N-terminal N-formyl-L-methionyl-[peptide] + H2O = N-terminal L-methionyl-[peptide] + formate</text>
        <dbReference type="Rhea" id="RHEA:24420"/>
        <dbReference type="Rhea" id="RHEA-COMP:10639"/>
        <dbReference type="Rhea" id="RHEA-COMP:10640"/>
        <dbReference type="ChEBI" id="CHEBI:15377"/>
        <dbReference type="ChEBI" id="CHEBI:15740"/>
        <dbReference type="ChEBI" id="CHEBI:49298"/>
        <dbReference type="ChEBI" id="CHEBI:64731"/>
        <dbReference type="EC" id="3.5.1.88"/>
    </reaction>
</comment>
<keyword evidence="6" id="KW-1185">Reference proteome</keyword>
<sequence length="283" mass="31372">AVSCPVIMEAPLPFSWTLPRAPYRGPSQSPSLCSGERCSVLLGSIWRTLPTVPAVLPWATCVALAAASSRTRTKSKKKRPGLGFSMKKVFDEPLTDYDSGPKLFEILKYPHPSLRRPNELVTEFGARLKQLSENLFRTMYARDDGCGLAAPQCGVNLRVMVYNYLRTLESINPAGETVFVNPRIVASSEDKDEEVEGCLSFPGFGAPVIRPIWVEVEAVDLEGKPYTKRLEGEEARIFQHEYDHLDGGVYIDHVTEEDRQVIAPQLKKLMSDYSAGGGKDPKP</sequence>
<dbReference type="AlphaFoldDB" id="A0A9P1G343"/>
<dbReference type="NCBIfam" id="TIGR00079">
    <property type="entry name" value="pept_deformyl"/>
    <property type="match status" value="1"/>
</dbReference>
<dbReference type="OrthoDB" id="276063at2759"/>
<evidence type="ECO:0000256" key="3">
    <source>
        <dbReference type="RuleBase" id="RU362111"/>
    </source>
</evidence>
<keyword evidence="3" id="KW-0479">Metal-binding</keyword>
<dbReference type="EMBL" id="CAMXCT020002596">
    <property type="protein sequence ID" value="CAL1152589.1"/>
    <property type="molecule type" value="Genomic_DNA"/>
</dbReference>
<keyword evidence="3" id="KW-0648">Protein biosynthesis</keyword>
<dbReference type="EMBL" id="CAMXCT010002596">
    <property type="protein sequence ID" value="CAI3999214.1"/>
    <property type="molecule type" value="Genomic_DNA"/>
</dbReference>
<gene>
    <name evidence="4" type="ORF">C1SCF055_LOCUS25437</name>
</gene>
<evidence type="ECO:0000313" key="5">
    <source>
        <dbReference type="EMBL" id="CAL1152589.1"/>
    </source>
</evidence>
<comment type="caution">
    <text evidence="4">The sequence shown here is derived from an EMBL/GenBank/DDBJ whole genome shotgun (WGS) entry which is preliminary data.</text>
</comment>
<evidence type="ECO:0000256" key="2">
    <source>
        <dbReference type="ARBA" id="ARBA00012175"/>
    </source>
</evidence>
<keyword evidence="3" id="KW-0378">Hydrolase</keyword>
<dbReference type="GO" id="GO:0042586">
    <property type="term" value="F:peptide deformylase activity"/>
    <property type="evidence" value="ECO:0007669"/>
    <property type="project" value="UniProtKB-EC"/>
</dbReference>
<dbReference type="InterPro" id="IPR023635">
    <property type="entry name" value="Peptide_deformylase"/>
</dbReference>
<dbReference type="EMBL" id="CAMXCT030002596">
    <property type="protein sequence ID" value="CAL4786526.1"/>
    <property type="molecule type" value="Genomic_DNA"/>
</dbReference>
<dbReference type="InterPro" id="IPR036821">
    <property type="entry name" value="Peptide_deformylase_sf"/>
</dbReference>
<feature type="non-terminal residue" evidence="4">
    <location>
        <position position="1"/>
    </location>
</feature>
<evidence type="ECO:0000256" key="1">
    <source>
        <dbReference type="ARBA" id="ARBA00010759"/>
    </source>
</evidence>
<dbReference type="GO" id="GO:0006412">
    <property type="term" value="P:translation"/>
    <property type="evidence" value="ECO:0007669"/>
    <property type="project" value="UniProtKB-KW"/>
</dbReference>
<dbReference type="NCBIfam" id="NF001159">
    <property type="entry name" value="PRK00150.1-3"/>
    <property type="match status" value="1"/>
</dbReference>
<dbReference type="PRINTS" id="PR01576">
    <property type="entry name" value="PDEFORMYLASE"/>
</dbReference>
<dbReference type="CDD" id="cd00487">
    <property type="entry name" value="Pep_deformylase"/>
    <property type="match status" value="1"/>
</dbReference>
<evidence type="ECO:0000313" key="4">
    <source>
        <dbReference type="EMBL" id="CAI3999214.1"/>
    </source>
</evidence>
<dbReference type="Proteomes" id="UP001152797">
    <property type="component" value="Unassembled WGS sequence"/>
</dbReference>
<dbReference type="GO" id="GO:0046872">
    <property type="term" value="F:metal ion binding"/>
    <property type="evidence" value="ECO:0007669"/>
    <property type="project" value="UniProtKB-KW"/>
</dbReference>
<reference evidence="4" key="1">
    <citation type="submission" date="2022-10" db="EMBL/GenBank/DDBJ databases">
        <authorList>
            <person name="Chen Y."/>
            <person name="Dougan E. K."/>
            <person name="Chan C."/>
            <person name="Rhodes N."/>
            <person name="Thang M."/>
        </authorList>
    </citation>
    <scope>NUCLEOTIDE SEQUENCE</scope>
</reference>
<name>A0A9P1G343_9DINO</name>
<dbReference type="HAMAP" id="MF_00163">
    <property type="entry name" value="Pep_deformylase"/>
    <property type="match status" value="1"/>
</dbReference>
<evidence type="ECO:0000313" key="6">
    <source>
        <dbReference type="Proteomes" id="UP001152797"/>
    </source>
</evidence>
<comment type="similarity">
    <text evidence="1 3">Belongs to the polypeptide deformylase family.</text>
</comment>
<dbReference type="PANTHER" id="PTHR10458:SF22">
    <property type="entry name" value="PEPTIDE DEFORMYLASE"/>
    <property type="match status" value="1"/>
</dbReference>
<organism evidence="4">
    <name type="scientific">Cladocopium goreaui</name>
    <dbReference type="NCBI Taxonomy" id="2562237"/>
    <lineage>
        <taxon>Eukaryota</taxon>
        <taxon>Sar</taxon>
        <taxon>Alveolata</taxon>
        <taxon>Dinophyceae</taxon>
        <taxon>Suessiales</taxon>
        <taxon>Symbiodiniaceae</taxon>
        <taxon>Cladocopium</taxon>
    </lineage>
</organism>
<proteinExistence type="inferred from homology"/>
<protein>
    <recommendedName>
        <fullName evidence="2 3">Peptide deformylase</fullName>
        <ecNumber evidence="2 3">3.5.1.88</ecNumber>
    </recommendedName>
</protein>
<dbReference type="Gene3D" id="3.90.45.10">
    <property type="entry name" value="Peptide deformylase"/>
    <property type="match status" value="1"/>
</dbReference>
<dbReference type="SUPFAM" id="SSF56420">
    <property type="entry name" value="Peptide deformylase"/>
    <property type="match status" value="1"/>
</dbReference>
<dbReference type="PANTHER" id="PTHR10458">
    <property type="entry name" value="PEPTIDE DEFORMYLASE"/>
    <property type="match status" value="1"/>
</dbReference>